<keyword evidence="8" id="KW-1185">Reference proteome</keyword>
<dbReference type="GO" id="GO:0016874">
    <property type="term" value="F:ligase activity"/>
    <property type="evidence" value="ECO:0007669"/>
    <property type="project" value="UniProtKB-KW"/>
</dbReference>
<feature type="domain" description="AMP-binding enzyme C-terminal" evidence="6">
    <location>
        <begin position="442"/>
        <end position="524"/>
    </location>
</feature>
<dbReference type="InterPro" id="IPR042099">
    <property type="entry name" value="ANL_N_sf"/>
</dbReference>
<feature type="domain" description="AMP-dependent synthetase/ligase" evidence="5">
    <location>
        <begin position="17"/>
        <end position="391"/>
    </location>
</feature>
<organism evidence="7 8">
    <name type="scientific">Fistulina hepatica ATCC 64428</name>
    <dbReference type="NCBI Taxonomy" id="1128425"/>
    <lineage>
        <taxon>Eukaryota</taxon>
        <taxon>Fungi</taxon>
        <taxon>Dikarya</taxon>
        <taxon>Basidiomycota</taxon>
        <taxon>Agaricomycotina</taxon>
        <taxon>Agaricomycetes</taxon>
        <taxon>Agaricomycetidae</taxon>
        <taxon>Agaricales</taxon>
        <taxon>Fistulinaceae</taxon>
        <taxon>Fistulina</taxon>
    </lineage>
</organism>
<dbReference type="Gene3D" id="3.40.50.12780">
    <property type="entry name" value="N-terminal domain of ligase-like"/>
    <property type="match status" value="1"/>
</dbReference>
<dbReference type="AlphaFoldDB" id="A0A0D7A320"/>
<evidence type="ECO:0000256" key="1">
    <source>
        <dbReference type="ARBA" id="ARBA00006432"/>
    </source>
</evidence>
<keyword evidence="2" id="KW-0436">Ligase</keyword>
<accession>A0A0D7A320</accession>
<dbReference type="Pfam" id="PF13193">
    <property type="entry name" value="AMP-binding_C"/>
    <property type="match status" value="1"/>
</dbReference>
<dbReference type="InterPro" id="IPR000873">
    <property type="entry name" value="AMP-dep_synth/lig_dom"/>
</dbReference>
<evidence type="ECO:0000259" key="5">
    <source>
        <dbReference type="Pfam" id="PF00501"/>
    </source>
</evidence>
<dbReference type="Pfam" id="PF00501">
    <property type="entry name" value="AMP-binding"/>
    <property type="match status" value="1"/>
</dbReference>
<dbReference type="PANTHER" id="PTHR43859:SF4">
    <property type="entry name" value="BUTANOATE--COA LIGASE AAE1-RELATED"/>
    <property type="match status" value="1"/>
</dbReference>
<dbReference type="Gene3D" id="3.30.300.30">
    <property type="match status" value="1"/>
</dbReference>
<name>A0A0D7A320_9AGAR</name>
<gene>
    <name evidence="7" type="ORF">FISHEDRAFT_66974</name>
</gene>
<reference evidence="7 8" key="1">
    <citation type="journal article" date="2015" name="Fungal Genet. Biol.">
        <title>Evolution of novel wood decay mechanisms in Agaricales revealed by the genome sequences of Fistulina hepatica and Cylindrobasidium torrendii.</title>
        <authorList>
            <person name="Floudas D."/>
            <person name="Held B.W."/>
            <person name="Riley R."/>
            <person name="Nagy L.G."/>
            <person name="Koehler G."/>
            <person name="Ransdell A.S."/>
            <person name="Younus H."/>
            <person name="Chow J."/>
            <person name="Chiniquy J."/>
            <person name="Lipzen A."/>
            <person name="Tritt A."/>
            <person name="Sun H."/>
            <person name="Haridas S."/>
            <person name="LaButti K."/>
            <person name="Ohm R.A."/>
            <person name="Kues U."/>
            <person name="Blanchette R.A."/>
            <person name="Grigoriev I.V."/>
            <person name="Minto R.E."/>
            <person name="Hibbett D.S."/>
        </authorList>
    </citation>
    <scope>NUCLEOTIDE SEQUENCE [LARGE SCALE GENOMIC DNA]</scope>
    <source>
        <strain evidence="7 8">ATCC 64428</strain>
    </source>
</reference>
<keyword evidence="4" id="KW-0443">Lipid metabolism</keyword>
<evidence type="ECO:0000256" key="2">
    <source>
        <dbReference type="ARBA" id="ARBA00022598"/>
    </source>
</evidence>
<evidence type="ECO:0000313" key="7">
    <source>
        <dbReference type="EMBL" id="KIY45402.1"/>
    </source>
</evidence>
<dbReference type="SUPFAM" id="SSF56801">
    <property type="entry name" value="Acetyl-CoA synthetase-like"/>
    <property type="match status" value="1"/>
</dbReference>
<dbReference type="PANTHER" id="PTHR43859">
    <property type="entry name" value="ACYL-ACTIVATING ENZYME"/>
    <property type="match status" value="1"/>
</dbReference>
<dbReference type="InterPro" id="IPR045851">
    <property type="entry name" value="AMP-bd_C_sf"/>
</dbReference>
<dbReference type="GO" id="GO:0006631">
    <property type="term" value="P:fatty acid metabolic process"/>
    <property type="evidence" value="ECO:0007669"/>
    <property type="project" value="UniProtKB-KW"/>
</dbReference>
<comment type="similarity">
    <text evidence="1">Belongs to the ATP-dependent AMP-binding enzyme family.</text>
</comment>
<evidence type="ECO:0000259" key="6">
    <source>
        <dbReference type="Pfam" id="PF13193"/>
    </source>
</evidence>
<evidence type="ECO:0000256" key="3">
    <source>
        <dbReference type="ARBA" id="ARBA00022832"/>
    </source>
</evidence>
<proteinExistence type="inferred from homology"/>
<dbReference type="Proteomes" id="UP000054144">
    <property type="component" value="Unassembled WGS sequence"/>
</dbReference>
<keyword evidence="3" id="KW-0276">Fatty acid metabolism</keyword>
<evidence type="ECO:0000256" key="4">
    <source>
        <dbReference type="ARBA" id="ARBA00023098"/>
    </source>
</evidence>
<protein>
    <submittedName>
        <fullName evidence="7">Acetyl-CoA synthetase-like protein</fullName>
    </submittedName>
</protein>
<dbReference type="EMBL" id="KN882048">
    <property type="protein sequence ID" value="KIY45402.1"/>
    <property type="molecule type" value="Genomic_DNA"/>
</dbReference>
<evidence type="ECO:0000313" key="8">
    <source>
        <dbReference type="Proteomes" id="UP000054144"/>
    </source>
</evidence>
<sequence length="537" mass="59709">MYPVDLAYPNPLYFLLRAASIFPNKIALSHPDRPHPVQYTYSVWTQRVQNLAYAIIKAGIRSGDTVAVLAPNSNYSYFGVIAARAISCPINTRLSPQEVKYILDHSQSRLLLVDHEYVHLIKDTAIPFIVCNDTGKPGDPYEDFLESGRQFSNERGWPGLVIEADETLGACLCYTSGTTARPKGVLTTLRGSYLAAISNVTEAQLTRASVYLWILPMFHAAGWTYPWANVYACATQVTIRAVSYPVIWRHFYQSGITHYCGAPTVQIGIVNEPTSRRLERPITAIIAGSAPTAHLIQMLEEKNIKPVHVYGLTETYGPFMRTNTHSSWATLNAAMRAKLMARQGNPFPTAQEARVVYPTENDSNELVDVPRDGKTVGEIVTRGNLTMKEYFRDPETTRIAFRGGSFHSGDLAVMHGDGTIAVVDRSKDIIISGGENISSLAVEQELATHPHVLEVSVVARTHPKWGERPLAFVILRPQHTKKWADNHQGFEGELKEFARARLPGFACPEWVRIVEELPKTSTGKIQKNVLRGISAKL</sequence>
<dbReference type="InterPro" id="IPR025110">
    <property type="entry name" value="AMP-bd_C"/>
</dbReference>
<dbReference type="OrthoDB" id="10253115at2759"/>